<dbReference type="Pfam" id="PF11583">
    <property type="entry name" value="AurF"/>
    <property type="match status" value="1"/>
</dbReference>
<dbReference type="SUPFAM" id="SSF47240">
    <property type="entry name" value="Ferritin-like"/>
    <property type="match status" value="1"/>
</dbReference>
<dbReference type="EMBL" id="CP137852">
    <property type="protein sequence ID" value="WPB86448.1"/>
    <property type="molecule type" value="Genomic_DNA"/>
</dbReference>
<protein>
    <submittedName>
        <fullName evidence="1">Ferritin-like domain-containing protein</fullName>
    </submittedName>
</protein>
<name>A0ABZ0PL28_9PROT</name>
<dbReference type="Gene3D" id="1.10.620.20">
    <property type="entry name" value="Ribonucleotide Reductase, subunit A"/>
    <property type="match status" value="1"/>
</dbReference>
<gene>
    <name evidence="1" type="ORF">R9Z33_06125</name>
</gene>
<dbReference type="InterPro" id="IPR009078">
    <property type="entry name" value="Ferritin-like_SF"/>
</dbReference>
<accession>A0ABZ0PL28</accession>
<dbReference type="Proteomes" id="UP001305521">
    <property type="component" value="Chromosome"/>
</dbReference>
<organism evidence="1 2">
    <name type="scientific">Sediminicoccus rosea</name>
    <dbReference type="NCBI Taxonomy" id="1225128"/>
    <lineage>
        <taxon>Bacteria</taxon>
        <taxon>Pseudomonadati</taxon>
        <taxon>Pseudomonadota</taxon>
        <taxon>Alphaproteobacteria</taxon>
        <taxon>Acetobacterales</taxon>
        <taxon>Roseomonadaceae</taxon>
        <taxon>Sediminicoccus</taxon>
    </lineage>
</organism>
<keyword evidence="2" id="KW-1185">Reference proteome</keyword>
<dbReference type="CDD" id="cd00657">
    <property type="entry name" value="Ferritin_like"/>
    <property type="match status" value="1"/>
</dbReference>
<evidence type="ECO:0000313" key="1">
    <source>
        <dbReference type="EMBL" id="WPB86448.1"/>
    </source>
</evidence>
<dbReference type="InterPro" id="IPR025859">
    <property type="entry name" value="AurF/CmlI"/>
</dbReference>
<proteinExistence type="predicted"/>
<dbReference type="InterPro" id="IPR012348">
    <property type="entry name" value="RNR-like"/>
</dbReference>
<evidence type="ECO:0000313" key="2">
    <source>
        <dbReference type="Proteomes" id="UP001305521"/>
    </source>
</evidence>
<reference evidence="1 2" key="1">
    <citation type="submission" date="2023-11" db="EMBL/GenBank/DDBJ databases">
        <title>Arctic aerobic anoxygenic photoheterotroph Sediminicoccus rosea KRV36 adapts its photosynthesis to long days of polar summer.</title>
        <authorList>
            <person name="Tomasch J."/>
            <person name="Kopejtka K."/>
            <person name="Bily T."/>
            <person name="Gardiner A.T."/>
            <person name="Gardian Z."/>
            <person name="Shivaramu S."/>
            <person name="Koblizek M."/>
            <person name="Engelhardt F."/>
            <person name="Kaftan D."/>
        </authorList>
    </citation>
    <scope>NUCLEOTIDE SEQUENCE [LARGE SCALE GENOMIC DNA]</scope>
    <source>
        <strain evidence="1 2">R-30</strain>
    </source>
</reference>
<dbReference type="RefSeq" id="WP_318650422.1">
    <property type="nucleotide sequence ID" value="NZ_CP137852.1"/>
</dbReference>
<sequence>MAKAFHWLGSATMQPSKSADPPNEGFAASGHTERYCGMLVDKAAKQAWSATRDIDWHVPPQRPWWLPRRNHVILTSQFLHGEQVARSACETLLPLLPEGPFRQALETQIADEARHVEAHARYLSRIGDIAPPRPLLVQALGHIQDWQGCAIGLVLATHVVLESEALAIQQELARDFPCPIMHQISRFSARDESRHIALGRVLLRAAALPAQPFEVRLKLHRQLRRLWRDCAAAAKADHGWAFARAAPEGRLETGWRRLQARFRRVGLIGAGEDSLFAETSA</sequence>